<organism evidence="1 2">
    <name type="scientific">Bizionia paragorgiae</name>
    <dbReference type="NCBI Taxonomy" id="283786"/>
    <lineage>
        <taxon>Bacteria</taxon>
        <taxon>Pseudomonadati</taxon>
        <taxon>Bacteroidota</taxon>
        <taxon>Flavobacteriia</taxon>
        <taxon>Flavobacteriales</taxon>
        <taxon>Flavobacteriaceae</taxon>
        <taxon>Bizionia</taxon>
    </lineage>
</organism>
<accession>A0A1H3WNB0</accession>
<dbReference type="Proteomes" id="UP000198846">
    <property type="component" value="Unassembled WGS sequence"/>
</dbReference>
<name>A0A1H3WNB0_BIZPA</name>
<evidence type="ECO:0000313" key="1">
    <source>
        <dbReference type="EMBL" id="SDZ88616.1"/>
    </source>
</evidence>
<gene>
    <name evidence="1" type="ORF">SAMN04487990_103190</name>
</gene>
<keyword evidence="2" id="KW-1185">Reference proteome</keyword>
<sequence length="816" mass="92053">MSLDFMKNIYFSLLLFIILSGCKNNSNTTSLYDSIPNNSSVIFHINDKESLTSNLKNNSLLDDLVQTKNYNRLSDKLAALDYVNTTDRIVLSLIKDDNDSLQFTFATKYIPNIFNLDSLQNHKSEAFKIKEHNAQKITYRNESLYAVIKDSIAFAASTQPLLEAILKPAKKNAHLDKIIKATNTDKSFSMILNHQELQAPTSLIPSDSLFASRFTHYSGFDTEISQDHILLNGITMANDSTNSLINIFKNTIPQDTQIAQITPSNCDYVTSFTFDSFTTFKANLDRYNKTTTPTKNPSLFENIVEVGVITENDNTAVVLNSIDVIATKDALISSQTAVEDYRQVTIYEFDSPALFSTTFSPLIGFENAAYYCTIDQFFVFSNSIENLQNIIANYQNKTTLSDRDYFNDVVSNFSDQSSLLQLATSSVLKSSLENGLGSKIKSDLKDYKLSGIQYIYDGNFAHVNAIIKKNKVKAERHAVTELLNIKLDHALLTTPQFVTNHRTKEKEIVVQDIKNKLYLISNTGNILWKKQLKGPVLGRIEQIDTHKNGRLQLAFATPNHLYVIARDGKDVDKFPMAFKDKITQPLSVFDYDKNKKYRLFVTQGAHVLLYNASGKTVKGFQFKKANGLINQQPQHIRLGNKDYILVKTDEELHILSRRGTPRVSPKTKVKFSDQSIYEYNNTFTTTTQDGKLVSIDQKGGVSIKNLGLNTKVALTTTTKTLAAQSENKLMIKNNLLELDFGNYTAPEIFYINNKIYVSVTDLQAQKVLLFDSQGKSIDNFPVYGNSPIDLDNIDKDNKLEFITKGENNSILLYEIN</sequence>
<dbReference type="InterPro" id="IPR011047">
    <property type="entry name" value="Quinoprotein_ADH-like_sf"/>
</dbReference>
<dbReference type="PROSITE" id="PS51257">
    <property type="entry name" value="PROKAR_LIPOPROTEIN"/>
    <property type="match status" value="1"/>
</dbReference>
<dbReference type="EMBL" id="FNQK01000003">
    <property type="protein sequence ID" value="SDZ88616.1"/>
    <property type="molecule type" value="Genomic_DNA"/>
</dbReference>
<reference evidence="1 2" key="1">
    <citation type="submission" date="2016-10" db="EMBL/GenBank/DDBJ databases">
        <authorList>
            <person name="de Groot N.N."/>
        </authorList>
    </citation>
    <scope>NUCLEOTIDE SEQUENCE [LARGE SCALE GENOMIC DNA]</scope>
    <source>
        <strain evidence="1 2">DSM 23842</strain>
    </source>
</reference>
<dbReference type="AlphaFoldDB" id="A0A1H3WNB0"/>
<evidence type="ECO:0000313" key="2">
    <source>
        <dbReference type="Proteomes" id="UP000198846"/>
    </source>
</evidence>
<proteinExistence type="predicted"/>
<protein>
    <submittedName>
        <fullName evidence="1">Uncharacterized protein</fullName>
    </submittedName>
</protein>
<dbReference type="STRING" id="283786.SAMN04487990_103190"/>
<dbReference type="SUPFAM" id="SSF50998">
    <property type="entry name" value="Quinoprotein alcohol dehydrogenase-like"/>
    <property type="match status" value="1"/>
</dbReference>